<dbReference type="SUPFAM" id="SSF81901">
    <property type="entry name" value="HCP-like"/>
    <property type="match status" value="1"/>
</dbReference>
<organism evidence="5 6">
    <name type="scientific">Rosa chinensis</name>
    <name type="common">China rose</name>
    <dbReference type="NCBI Taxonomy" id="74649"/>
    <lineage>
        <taxon>Eukaryota</taxon>
        <taxon>Viridiplantae</taxon>
        <taxon>Streptophyta</taxon>
        <taxon>Embryophyta</taxon>
        <taxon>Tracheophyta</taxon>
        <taxon>Spermatophyta</taxon>
        <taxon>Magnoliopsida</taxon>
        <taxon>eudicotyledons</taxon>
        <taxon>Gunneridae</taxon>
        <taxon>Pentapetalae</taxon>
        <taxon>rosids</taxon>
        <taxon>fabids</taxon>
        <taxon>Rosales</taxon>
        <taxon>Rosaceae</taxon>
        <taxon>Rosoideae</taxon>
        <taxon>Rosoideae incertae sedis</taxon>
        <taxon>Rosa</taxon>
    </lineage>
</organism>
<feature type="repeat" description="PPR" evidence="3">
    <location>
        <begin position="183"/>
        <end position="218"/>
    </location>
</feature>
<dbReference type="Pfam" id="PF01535">
    <property type="entry name" value="PPR"/>
    <property type="match status" value="3"/>
</dbReference>
<gene>
    <name evidence="5" type="ORF">RchiOBHm_Chr1g0346171</name>
</gene>
<accession>A0A2P6SEZ9</accession>
<dbReference type="Pfam" id="PF13041">
    <property type="entry name" value="PPR_2"/>
    <property type="match status" value="3"/>
</dbReference>
<proteinExistence type="inferred from homology"/>
<feature type="repeat" description="PPR" evidence="3">
    <location>
        <begin position="291"/>
        <end position="325"/>
    </location>
</feature>
<dbReference type="InterPro" id="IPR002885">
    <property type="entry name" value="PPR_rpt"/>
</dbReference>
<evidence type="ECO:0000256" key="2">
    <source>
        <dbReference type="ARBA" id="ARBA00022737"/>
    </source>
</evidence>
<feature type="repeat" description="PPR" evidence="3">
    <location>
        <begin position="254"/>
        <end position="288"/>
    </location>
</feature>
<dbReference type="OrthoDB" id="185373at2759"/>
<dbReference type="PROSITE" id="PS51375">
    <property type="entry name" value="PPR"/>
    <property type="match status" value="10"/>
</dbReference>
<protein>
    <submittedName>
        <fullName evidence="5">Putative tetratricopeptide-like helical domain-containing protein</fullName>
    </submittedName>
</protein>
<dbReference type="AlphaFoldDB" id="A0A2P6SEZ9"/>
<evidence type="ECO:0000256" key="1">
    <source>
        <dbReference type="ARBA" id="ARBA00007626"/>
    </source>
</evidence>
<comment type="similarity">
    <text evidence="1">Belongs to the PPR family. P subfamily.</text>
</comment>
<dbReference type="Pfam" id="PF13812">
    <property type="entry name" value="PPR_3"/>
    <property type="match status" value="1"/>
</dbReference>
<comment type="caution">
    <text evidence="5">The sequence shown here is derived from an EMBL/GenBank/DDBJ whole genome shotgun (WGS) entry which is preliminary data.</text>
</comment>
<name>A0A2P6SEZ9_ROSCH</name>
<dbReference type="Gramene" id="PRQ57245">
    <property type="protein sequence ID" value="PRQ57245"/>
    <property type="gene ID" value="RchiOBHm_Chr1g0346171"/>
</dbReference>
<dbReference type="Proteomes" id="UP000238479">
    <property type="component" value="Chromosome 1"/>
</dbReference>
<dbReference type="EMBL" id="PDCK01000039">
    <property type="protein sequence ID" value="PRQ57245.1"/>
    <property type="molecule type" value="Genomic_DNA"/>
</dbReference>
<feature type="repeat" description="PPR" evidence="3">
    <location>
        <begin position="508"/>
        <end position="542"/>
    </location>
</feature>
<evidence type="ECO:0000256" key="4">
    <source>
        <dbReference type="SAM" id="MobiDB-lite"/>
    </source>
</evidence>
<feature type="repeat" description="PPR" evidence="3">
    <location>
        <begin position="473"/>
        <end position="507"/>
    </location>
</feature>
<evidence type="ECO:0000313" key="5">
    <source>
        <dbReference type="EMBL" id="PRQ57245.1"/>
    </source>
</evidence>
<dbReference type="STRING" id="74649.A0A2P6SEZ9"/>
<dbReference type="Gene3D" id="1.25.40.10">
    <property type="entry name" value="Tetratricopeptide repeat domain"/>
    <property type="match status" value="5"/>
</dbReference>
<keyword evidence="2" id="KW-0677">Repeat</keyword>
<feature type="repeat" description="PPR" evidence="3">
    <location>
        <begin position="148"/>
        <end position="182"/>
    </location>
</feature>
<keyword evidence="6" id="KW-1185">Reference proteome</keyword>
<dbReference type="PANTHER" id="PTHR47941">
    <property type="entry name" value="PENTATRICOPEPTIDE REPEAT-CONTAINING PROTEIN 3, MITOCHONDRIAL"/>
    <property type="match status" value="1"/>
</dbReference>
<feature type="region of interest" description="Disordered" evidence="4">
    <location>
        <begin position="15"/>
        <end position="51"/>
    </location>
</feature>
<evidence type="ECO:0000313" key="6">
    <source>
        <dbReference type="Proteomes" id="UP000238479"/>
    </source>
</evidence>
<sequence length="723" mass="81655">MAAIPISRRPALTVLREQFLRPNRNSKPPPPPPLRSSDAEKPKSQGSKTAKAMASLINSNPWSSRLQSSLSSLSPSISTTTVSQTLRRIKTPTQALKFFNWAESMGFSHNAQSFFMLLEIFGRNRNLNAARNLLFSIEKRSNGKVKLEDRFFNSLIRSYGEAGLFQESVKLFGTMKSMGISASVVSFNSLLSILLKRGRTSMAKNVYDEMLGMYGVTPDTHTFNILIRGFCMNSMVDEGFHYFKEMSRLKCEPDVVTYNTIVDGLCRAGKVEIARNVVKGMRKRSGELNPNVVTYTTLIRGYCVKEDVDEALCVLEEMASQGLKPNDITYNTLLKGLCEAKKLDKIKEVLEGTMRGEGFTPNTCTFNTLMHSHCNAGNLEEALKVFTMMSELQVPSDSATYSVLIRSLCQRRDYGKAEELFDELSKKQILLSDRGCTPVVASYKPIFEYLCSNGRTKKADEVFRQLLKRGTQDPPSYKTLIMGHCREGTFEAGYKLLVLMLRRDFVPDVEIYDSLIDGLLEKGKPLLAQQTLEKMLKSSHLPKTSTFHSILAALLEMHCARESASFVILMLEKNIRQNINLSTDLVRLLFSEGLRDKAFEIVGMLHDNGYLIKIEEVVSFLYQSRKLIEACEILRFSLRKQANVSIDIFDQVLLGLCDINKLREAFGLYYELIENGDHRQLPCLHHLKSSLEVAGRSVEADFVSKRMPKHQLVDKFGKSRPQL</sequence>
<feature type="repeat" description="PPR" evidence="3">
    <location>
        <begin position="219"/>
        <end position="253"/>
    </location>
</feature>
<reference evidence="5 6" key="1">
    <citation type="journal article" date="2018" name="Nat. Genet.">
        <title>The Rosa genome provides new insights in the design of modern roses.</title>
        <authorList>
            <person name="Bendahmane M."/>
        </authorList>
    </citation>
    <scope>NUCLEOTIDE SEQUENCE [LARGE SCALE GENOMIC DNA]</scope>
    <source>
        <strain evidence="6">cv. Old Blush</strain>
    </source>
</reference>
<feature type="repeat" description="PPR" evidence="3">
    <location>
        <begin position="362"/>
        <end position="396"/>
    </location>
</feature>
<dbReference type="InterPro" id="IPR011990">
    <property type="entry name" value="TPR-like_helical_dom_sf"/>
</dbReference>
<dbReference type="OMA" id="DPPSYKT"/>
<dbReference type="NCBIfam" id="TIGR00756">
    <property type="entry name" value="PPR"/>
    <property type="match status" value="9"/>
</dbReference>
<evidence type="ECO:0000256" key="3">
    <source>
        <dbReference type="PROSITE-ProRule" id="PRU00708"/>
    </source>
</evidence>
<feature type="repeat" description="PPR" evidence="3">
    <location>
        <begin position="397"/>
        <end position="431"/>
    </location>
</feature>
<feature type="repeat" description="PPR" evidence="3">
    <location>
        <begin position="326"/>
        <end position="361"/>
    </location>
</feature>